<feature type="domain" description="DUF4394" evidence="2">
    <location>
        <begin position="36"/>
        <end position="286"/>
    </location>
</feature>
<dbReference type="EMBL" id="CP042425">
    <property type="protein sequence ID" value="QEL15062.1"/>
    <property type="molecule type" value="Genomic_DNA"/>
</dbReference>
<accession>A0A5C1AB71</accession>
<evidence type="ECO:0000259" key="2">
    <source>
        <dbReference type="Pfam" id="PF14339"/>
    </source>
</evidence>
<reference evidence="4" key="1">
    <citation type="submission" date="2019-08" db="EMBL/GenBank/DDBJ databases">
        <title>Limnoglobus roseus gen. nov., sp. nov., a novel freshwater planctomycete with a giant genome from the family Gemmataceae.</title>
        <authorList>
            <person name="Kulichevskaya I.S."/>
            <person name="Naumoff D.G."/>
            <person name="Miroshnikov K."/>
            <person name="Ivanova A."/>
            <person name="Philippov D.A."/>
            <person name="Hakobyan A."/>
            <person name="Rijpstra I.C."/>
            <person name="Sinninghe Damste J.S."/>
            <person name="Liesack W."/>
            <person name="Dedysh S.N."/>
        </authorList>
    </citation>
    <scope>NUCLEOTIDE SEQUENCE [LARGE SCALE GENOMIC DNA]</scope>
    <source>
        <strain evidence="4">PX52</strain>
    </source>
</reference>
<protein>
    <recommendedName>
        <fullName evidence="2">DUF4394 domain-containing protein</fullName>
    </recommendedName>
</protein>
<name>A0A5C1AB71_9BACT</name>
<dbReference type="AlphaFoldDB" id="A0A5C1AB71"/>
<keyword evidence="1" id="KW-0732">Signal</keyword>
<dbReference type="KEGG" id="lrs:PX52LOC_01968"/>
<dbReference type="Gene3D" id="2.130.10.130">
    <property type="entry name" value="Integrin alpha, N-terminal"/>
    <property type="match status" value="2"/>
</dbReference>
<dbReference type="Pfam" id="PF13517">
    <property type="entry name" value="FG-GAP_3"/>
    <property type="match status" value="1"/>
</dbReference>
<dbReference type="InterPro" id="IPR028994">
    <property type="entry name" value="Integrin_alpha_N"/>
</dbReference>
<keyword evidence="4" id="KW-1185">Reference proteome</keyword>
<dbReference type="SUPFAM" id="SSF69318">
    <property type="entry name" value="Integrin alpha N-terminal domain"/>
    <property type="match status" value="1"/>
</dbReference>
<evidence type="ECO:0000313" key="4">
    <source>
        <dbReference type="Proteomes" id="UP000324974"/>
    </source>
</evidence>
<dbReference type="RefSeq" id="WP_168218893.1">
    <property type="nucleotide sequence ID" value="NZ_CP042425.1"/>
</dbReference>
<gene>
    <name evidence="3" type="ORF">PX52LOC_01968</name>
</gene>
<dbReference type="InterPro" id="IPR013517">
    <property type="entry name" value="FG-GAP"/>
</dbReference>
<evidence type="ECO:0000256" key="1">
    <source>
        <dbReference type="ARBA" id="ARBA00022729"/>
    </source>
</evidence>
<sequence>MTNINRRLMTSSFRPQVTPLEDRTTPTAAYALSGSTLFSFDTATPTVLAPGVAVTGLGAGENLVGIDIRPQNGQLYGLTSNGAGAVRLYAISPTTGAAVALSATPVQFDDGGGNPIAITGTNFGFDFNPTVDRIRVVTDTGVNFRINPNTGGIVDGNAGTAGINPDGAINGDTTTADAVAYTNNAPNATATTLYALDAASNKLELLNPPNNGTATNGTVVTLNGSTLDFTAVNGFDIPAGVAVGTSNAAATGSALAILTTASSAPALYSIDLATAKATLVGNVGIASTGSAVTVQGFAVQPNASATGIPFVGVAGGNVVRFNSLTPGTTATAAITGLAANESVVGIDRRPATGQYLALIQNSVAGTVRIAVLDPQTGGTTAIGAGISLVDAAGAAITFPAGTAFGVDINPTVDKLRVVASTGTNFRVDPTTGAAVDGDATAAGAQPDAALNGGSTKGDATAYTNSFNKATVTTQYTLDASTDKLYIQNPPNAGTLTNGVTITVGGTAIDFTDATGFDIPSTVQVSTANAAATGVGYASLTVAGSTALYSINLVTGAAAKLGLIGTGTTPAVGLSAGEVAITSTGLTGTSSFAAGTDAGAAASAKLFNADRTVAQTVTPFSTGFTGGVRTATADFNGDGVNDLVVGSGPGIASDVRIIDGKTGTELFAVAPFEAAFTGGVYVAAGDVTGDGIPELVVTPDQGGGPRVRIFRSGDPTQVVADFFGIADPNFRGGARAAIGDVNGDGVGDLGVAAGFGGGPRVAVFDGTTLAATPTRLFNDFFAFETTLRNGVFLALGDIDGDGKADIVAGGGPGGGPRVTVFNGATLVSSSGGTITPIANFFAGDAANRGGIRVTVKNLDGDSKADLIVGSGTGAGTRVTAYAGTTVNGAGTTPAELFAFDAFSGSTGVFVG</sequence>
<organism evidence="3 4">
    <name type="scientific">Limnoglobus roseus</name>
    <dbReference type="NCBI Taxonomy" id="2598579"/>
    <lineage>
        <taxon>Bacteria</taxon>
        <taxon>Pseudomonadati</taxon>
        <taxon>Planctomycetota</taxon>
        <taxon>Planctomycetia</taxon>
        <taxon>Gemmatales</taxon>
        <taxon>Gemmataceae</taxon>
        <taxon>Limnoglobus</taxon>
    </lineage>
</organism>
<evidence type="ECO:0000313" key="3">
    <source>
        <dbReference type="EMBL" id="QEL15062.1"/>
    </source>
</evidence>
<proteinExistence type="predicted"/>
<dbReference type="Proteomes" id="UP000324974">
    <property type="component" value="Chromosome"/>
</dbReference>
<dbReference type="Pfam" id="PF14339">
    <property type="entry name" value="DUF4394"/>
    <property type="match status" value="2"/>
</dbReference>
<feature type="domain" description="DUF4394" evidence="2">
    <location>
        <begin position="318"/>
        <end position="567"/>
    </location>
</feature>
<dbReference type="InterPro" id="IPR025507">
    <property type="entry name" value="DUF4394"/>
</dbReference>